<proteinExistence type="predicted"/>
<feature type="repeat" description="TPR" evidence="3">
    <location>
        <begin position="80"/>
        <end position="113"/>
    </location>
</feature>
<sequence>MSMTVSELPHKEQTLFRQTLKLYEARQYKKGLKVSEQILKKFPDHGETLTVKGLFLTHTGRKDEGYQLIERGIEINPRSSISWHMYGIVCRNDQKNDQAIKCYEEAIKADSDNMHILRELAALYTQARLFNKVVEIRERLVKLNPTFPMFWTGLAVAYHLTGRYDLAIKVISTHESGRNEPPLNKLQISELVLYKNLLMELNGDYQQALEHLKEIRPQITDITAWKEQKAKLLLKVDRKEAAATAYQDLISRNAENNEYIVGYLACNGLDINCDKDEDAIIEVIDTLRQQFPSSNRLRFLPLTFTTGENFSKAAASLVKYALRKGIPSLFSSLKALYADKGKGAALGTLVEGYATQIRDTQRFSDSTEDEPSSVLMWCQYYLAQHYDYYGDYERALTLIEEAVRLAPKIVEPYMIKAKILKHAGDFRGARDTMDYARQLDLGDRYINSKCVKYMLRNNETDEAEKTFLMFIRDDAPHLVQETLEIQAIWYMCERAHAFRRQGDIGRALKHYHQAIASFDAYYQDQMDFHSYSIRKGTLRTYVDIIEWEGTVYSHPIYQDAARSAIECYAELADLKTAGTPFIPIVRESDSKPMTRNGSSQQGQHNLSAGIGETKVFDVDKDPNGTEFVNSDILAEALKLVERLEGACESAPETHILAFEVHLRMQKYFLVLKSINALKTIDAQHPALPSMITRLNQALDTDDNFAAPLKGALKSQISKAFGTTSIDAGTDQSLAALLIAAKGMLAMDQTFATQAKELLMKATDDKYADQRTLLRLLEARQLLEKYGADEGNLAQFNSEAKRLFTLSTCF</sequence>
<dbReference type="PROSITE" id="PS50005">
    <property type="entry name" value="TPR"/>
    <property type="match status" value="2"/>
</dbReference>
<keyword evidence="1" id="KW-0677">Repeat</keyword>
<dbReference type="Gene3D" id="1.25.40.1040">
    <property type="match status" value="1"/>
</dbReference>
<dbReference type="Gene3D" id="1.25.40.1010">
    <property type="match status" value="1"/>
</dbReference>
<protein>
    <submittedName>
        <fullName evidence="4">Uncharacterized protein</fullName>
    </submittedName>
</protein>
<dbReference type="AlphaFoldDB" id="A0A9W8I9G4"/>
<keyword evidence="5" id="KW-1185">Reference proteome</keyword>
<dbReference type="InterPro" id="IPR011990">
    <property type="entry name" value="TPR-like_helical_dom_sf"/>
</dbReference>
<dbReference type="InterPro" id="IPR021183">
    <property type="entry name" value="NatA_aux_su"/>
</dbReference>
<keyword evidence="2 3" id="KW-0802">TPR repeat</keyword>
<dbReference type="PIRSF" id="PIRSF000422">
    <property type="entry name" value="N-terminal-AcTrfase-A_aux_su"/>
    <property type="match status" value="1"/>
</dbReference>
<dbReference type="SUPFAM" id="SSF48452">
    <property type="entry name" value="TPR-like"/>
    <property type="match status" value="3"/>
</dbReference>
<organism evidence="4 5">
    <name type="scientific">Coemansia brasiliensis</name>
    <dbReference type="NCBI Taxonomy" id="2650707"/>
    <lineage>
        <taxon>Eukaryota</taxon>
        <taxon>Fungi</taxon>
        <taxon>Fungi incertae sedis</taxon>
        <taxon>Zoopagomycota</taxon>
        <taxon>Kickxellomycotina</taxon>
        <taxon>Kickxellomycetes</taxon>
        <taxon>Kickxellales</taxon>
        <taxon>Kickxellaceae</taxon>
        <taxon>Coemansia</taxon>
    </lineage>
</organism>
<dbReference type="EMBL" id="JANBUW010000302">
    <property type="protein sequence ID" value="KAJ2847512.1"/>
    <property type="molecule type" value="Genomic_DNA"/>
</dbReference>
<dbReference type="PANTHER" id="PTHR22767">
    <property type="entry name" value="N-TERMINAL ACETYLTRANSFERASE-RELATED"/>
    <property type="match status" value="1"/>
</dbReference>
<dbReference type="SMART" id="SM00028">
    <property type="entry name" value="TPR"/>
    <property type="match status" value="6"/>
</dbReference>
<evidence type="ECO:0000313" key="5">
    <source>
        <dbReference type="Proteomes" id="UP001139887"/>
    </source>
</evidence>
<dbReference type="Pfam" id="PF12569">
    <property type="entry name" value="NatA_aux_su"/>
    <property type="match status" value="2"/>
</dbReference>
<dbReference type="PANTHER" id="PTHR22767:SF2">
    <property type="entry name" value="N(ALPHA)-ACETYLTRANSFERASE 15_16, ISOFORM A"/>
    <property type="match status" value="1"/>
</dbReference>
<dbReference type="Proteomes" id="UP001139887">
    <property type="component" value="Unassembled WGS sequence"/>
</dbReference>
<gene>
    <name evidence="4" type="ORF">IWW36_003821</name>
</gene>
<evidence type="ECO:0000256" key="2">
    <source>
        <dbReference type="ARBA" id="ARBA00022803"/>
    </source>
</evidence>
<accession>A0A9W8I9G4</accession>
<evidence type="ECO:0000256" key="1">
    <source>
        <dbReference type="ARBA" id="ARBA00022737"/>
    </source>
</evidence>
<dbReference type="InterPro" id="IPR019734">
    <property type="entry name" value="TPR_rpt"/>
</dbReference>
<dbReference type="Pfam" id="PF13181">
    <property type="entry name" value="TPR_8"/>
    <property type="match status" value="1"/>
</dbReference>
<name>A0A9W8I9G4_9FUNG</name>
<comment type="caution">
    <text evidence="4">The sequence shown here is derived from an EMBL/GenBank/DDBJ whole genome shotgun (WGS) entry which is preliminary data.</text>
</comment>
<evidence type="ECO:0000256" key="3">
    <source>
        <dbReference type="PROSITE-ProRule" id="PRU00339"/>
    </source>
</evidence>
<dbReference type="OrthoDB" id="10263032at2759"/>
<reference evidence="4" key="1">
    <citation type="submission" date="2022-07" db="EMBL/GenBank/DDBJ databases">
        <title>Phylogenomic reconstructions and comparative analyses of Kickxellomycotina fungi.</title>
        <authorList>
            <person name="Reynolds N.K."/>
            <person name="Stajich J.E."/>
            <person name="Barry K."/>
            <person name="Grigoriev I.V."/>
            <person name="Crous P."/>
            <person name="Smith M.E."/>
        </authorList>
    </citation>
    <scope>NUCLEOTIDE SEQUENCE</scope>
    <source>
        <strain evidence="4">NRRL 1566</strain>
    </source>
</reference>
<dbReference type="FunFam" id="1.25.40.1040:FF:000003">
    <property type="entry name" value="N-terminal acetyltransferase A, auxiliary subunit"/>
    <property type="match status" value="1"/>
</dbReference>
<dbReference type="GO" id="GO:0005737">
    <property type="term" value="C:cytoplasm"/>
    <property type="evidence" value="ECO:0007669"/>
    <property type="project" value="TreeGrafter"/>
</dbReference>
<feature type="repeat" description="TPR" evidence="3">
    <location>
        <begin position="376"/>
        <end position="409"/>
    </location>
</feature>
<evidence type="ECO:0000313" key="4">
    <source>
        <dbReference type="EMBL" id="KAJ2847512.1"/>
    </source>
</evidence>